<dbReference type="CDD" id="cd03385">
    <property type="entry name" value="PAP2_BcrC_like"/>
    <property type="match status" value="1"/>
</dbReference>
<keyword evidence="4" id="KW-0472">Membrane</keyword>
<keyword evidence="7" id="KW-1185">Reference proteome</keyword>
<feature type="transmembrane region" description="Helical" evidence="4">
    <location>
        <begin position="151"/>
        <end position="172"/>
    </location>
</feature>
<evidence type="ECO:0000259" key="5">
    <source>
        <dbReference type="SMART" id="SM00014"/>
    </source>
</evidence>
<dbReference type="InterPro" id="IPR036938">
    <property type="entry name" value="PAP2/HPO_sf"/>
</dbReference>
<evidence type="ECO:0000313" key="6">
    <source>
        <dbReference type="EMBL" id="USQ14504.1"/>
    </source>
</evidence>
<keyword evidence="4" id="KW-0812">Transmembrane</keyword>
<keyword evidence="4" id="KW-1133">Transmembrane helix</keyword>
<dbReference type="InterPro" id="IPR033879">
    <property type="entry name" value="UPP_Pase"/>
</dbReference>
<protein>
    <recommendedName>
        <fullName evidence="1">undecaprenyl-diphosphate phosphatase</fullName>
        <ecNumber evidence="1">3.6.1.27</ecNumber>
    </recommendedName>
    <alternativeName>
        <fullName evidence="2">Undecaprenyl pyrophosphate phosphatase</fullName>
    </alternativeName>
</protein>
<evidence type="ECO:0000256" key="2">
    <source>
        <dbReference type="ARBA" id="ARBA00032707"/>
    </source>
</evidence>
<feature type="transmembrane region" description="Helical" evidence="4">
    <location>
        <begin position="23"/>
        <end position="47"/>
    </location>
</feature>
<feature type="transmembrane region" description="Helical" evidence="4">
    <location>
        <begin position="124"/>
        <end position="145"/>
    </location>
</feature>
<evidence type="ECO:0000313" key="7">
    <source>
        <dbReference type="Proteomes" id="UP001057474"/>
    </source>
</evidence>
<gene>
    <name evidence="6" type="ORF">J2N86_04080</name>
</gene>
<dbReference type="Proteomes" id="UP001057474">
    <property type="component" value="Chromosome"/>
</dbReference>
<feature type="transmembrane region" description="Helical" evidence="4">
    <location>
        <begin position="98"/>
        <end position="117"/>
    </location>
</feature>
<dbReference type="PANTHER" id="PTHR14969">
    <property type="entry name" value="SPHINGOSINE-1-PHOSPHATE PHOSPHOHYDROLASE"/>
    <property type="match status" value="1"/>
</dbReference>
<sequence length="197" mass="22649">MEHLNFNWFHQINASENISNYQLWVGIFTAKYLVFFIVIGLVFIWVLGDSKKRYTLFLAFGASLFALLINWGISLLWFHPRPFMLGIGHTYLPHAPDSSFPSDHFTALCAICFVYLWRESTEAITSFILVLSSFLVGWARIYVGVHFPFDMLGGAIVALLSASIIIYISPLIHQYVFPLSEQLHEIVFVKLIRKQVK</sequence>
<reference evidence="6" key="1">
    <citation type="submission" date="2021-03" db="EMBL/GenBank/DDBJ databases">
        <title>Legionella lytica PCM 2298.</title>
        <authorList>
            <person name="Koper P."/>
        </authorList>
    </citation>
    <scope>NUCLEOTIDE SEQUENCE</scope>
    <source>
        <strain evidence="6">PCM 2298</strain>
    </source>
</reference>
<dbReference type="InterPro" id="IPR000326">
    <property type="entry name" value="PAP2/HPO"/>
</dbReference>
<dbReference type="Gene3D" id="1.20.144.10">
    <property type="entry name" value="Phosphatidic acid phosphatase type 2/haloperoxidase"/>
    <property type="match status" value="1"/>
</dbReference>
<accession>A0ABY4YBR3</accession>
<evidence type="ECO:0000256" key="3">
    <source>
        <dbReference type="ARBA" id="ARBA00047594"/>
    </source>
</evidence>
<dbReference type="Pfam" id="PF01569">
    <property type="entry name" value="PAP2"/>
    <property type="match status" value="1"/>
</dbReference>
<evidence type="ECO:0000256" key="4">
    <source>
        <dbReference type="SAM" id="Phobius"/>
    </source>
</evidence>
<evidence type="ECO:0000256" key="1">
    <source>
        <dbReference type="ARBA" id="ARBA00012374"/>
    </source>
</evidence>
<dbReference type="SUPFAM" id="SSF48317">
    <property type="entry name" value="Acid phosphatase/Vanadium-dependent haloperoxidase"/>
    <property type="match status" value="1"/>
</dbReference>
<dbReference type="SMART" id="SM00014">
    <property type="entry name" value="acidPPc"/>
    <property type="match status" value="1"/>
</dbReference>
<dbReference type="PANTHER" id="PTHR14969:SF13">
    <property type="entry name" value="AT30094P"/>
    <property type="match status" value="1"/>
</dbReference>
<dbReference type="EC" id="3.6.1.27" evidence="1"/>
<name>A0ABY4YBR3_9GAMM</name>
<organism evidence="6 7">
    <name type="scientific">Legionella lytica</name>
    <dbReference type="NCBI Taxonomy" id="96232"/>
    <lineage>
        <taxon>Bacteria</taxon>
        <taxon>Pseudomonadati</taxon>
        <taxon>Pseudomonadota</taxon>
        <taxon>Gammaproteobacteria</taxon>
        <taxon>Legionellales</taxon>
        <taxon>Legionellaceae</taxon>
        <taxon>Legionella</taxon>
    </lineage>
</organism>
<dbReference type="EMBL" id="CP071527">
    <property type="protein sequence ID" value="USQ14504.1"/>
    <property type="molecule type" value="Genomic_DNA"/>
</dbReference>
<feature type="transmembrane region" description="Helical" evidence="4">
    <location>
        <begin position="54"/>
        <end position="78"/>
    </location>
</feature>
<feature type="domain" description="Phosphatidic acid phosphatase type 2/haloperoxidase" evidence="5">
    <location>
        <begin position="55"/>
        <end position="166"/>
    </location>
</feature>
<dbReference type="RefSeq" id="WP_158616438.1">
    <property type="nucleotide sequence ID" value="NZ_CP071527.1"/>
</dbReference>
<proteinExistence type="predicted"/>
<comment type="catalytic activity">
    <reaction evidence="3">
        <text>di-trans,octa-cis-undecaprenyl diphosphate + H2O = di-trans,octa-cis-undecaprenyl phosphate + phosphate + H(+)</text>
        <dbReference type="Rhea" id="RHEA:28094"/>
        <dbReference type="ChEBI" id="CHEBI:15377"/>
        <dbReference type="ChEBI" id="CHEBI:15378"/>
        <dbReference type="ChEBI" id="CHEBI:43474"/>
        <dbReference type="ChEBI" id="CHEBI:58405"/>
        <dbReference type="ChEBI" id="CHEBI:60392"/>
        <dbReference type="EC" id="3.6.1.27"/>
    </reaction>
</comment>